<gene>
    <name evidence="1" type="ORF">HK100_007562</name>
</gene>
<feature type="non-terminal residue" evidence="1">
    <location>
        <position position="103"/>
    </location>
</feature>
<organism evidence="1 2">
    <name type="scientific">Physocladia obscura</name>
    <dbReference type="NCBI Taxonomy" id="109957"/>
    <lineage>
        <taxon>Eukaryota</taxon>
        <taxon>Fungi</taxon>
        <taxon>Fungi incertae sedis</taxon>
        <taxon>Chytridiomycota</taxon>
        <taxon>Chytridiomycota incertae sedis</taxon>
        <taxon>Chytridiomycetes</taxon>
        <taxon>Chytridiales</taxon>
        <taxon>Chytriomycetaceae</taxon>
        <taxon>Physocladia</taxon>
    </lineage>
</organism>
<sequence length="103" mass="11274">MGDSAETIQPYFSAQDRTARRLQNTRGTLGAKVNLDGTVVAIKKLAILNSRSNHNNTVAHPLLYFGGQSSQERQPKHGPGLAASIYSDLLLNLEKKKASQREL</sequence>
<keyword evidence="2" id="KW-1185">Reference proteome</keyword>
<proteinExistence type="predicted"/>
<dbReference type="AlphaFoldDB" id="A0AAD5SPE2"/>
<evidence type="ECO:0000313" key="2">
    <source>
        <dbReference type="Proteomes" id="UP001211907"/>
    </source>
</evidence>
<dbReference type="EMBL" id="JADGJH010003576">
    <property type="protein sequence ID" value="KAJ3090060.1"/>
    <property type="molecule type" value="Genomic_DNA"/>
</dbReference>
<reference evidence="1" key="1">
    <citation type="submission" date="2020-05" db="EMBL/GenBank/DDBJ databases">
        <title>Phylogenomic resolution of chytrid fungi.</title>
        <authorList>
            <person name="Stajich J.E."/>
            <person name="Amses K."/>
            <person name="Simmons R."/>
            <person name="Seto K."/>
            <person name="Myers J."/>
            <person name="Bonds A."/>
            <person name="Quandt C.A."/>
            <person name="Barry K."/>
            <person name="Liu P."/>
            <person name="Grigoriev I."/>
            <person name="Longcore J.E."/>
            <person name="James T.Y."/>
        </authorList>
    </citation>
    <scope>NUCLEOTIDE SEQUENCE</scope>
    <source>
        <strain evidence="1">JEL0513</strain>
    </source>
</reference>
<accession>A0AAD5SPE2</accession>
<comment type="caution">
    <text evidence="1">The sequence shown here is derived from an EMBL/GenBank/DDBJ whole genome shotgun (WGS) entry which is preliminary data.</text>
</comment>
<evidence type="ECO:0000313" key="1">
    <source>
        <dbReference type="EMBL" id="KAJ3090060.1"/>
    </source>
</evidence>
<dbReference type="Proteomes" id="UP001211907">
    <property type="component" value="Unassembled WGS sequence"/>
</dbReference>
<name>A0AAD5SPE2_9FUNG</name>
<protein>
    <submittedName>
        <fullName evidence="1">Uncharacterized protein</fullName>
    </submittedName>
</protein>